<organism evidence="1 2">
    <name type="scientific">Blyttiomyces helicus</name>
    <dbReference type="NCBI Taxonomy" id="388810"/>
    <lineage>
        <taxon>Eukaryota</taxon>
        <taxon>Fungi</taxon>
        <taxon>Fungi incertae sedis</taxon>
        <taxon>Chytridiomycota</taxon>
        <taxon>Chytridiomycota incertae sedis</taxon>
        <taxon>Chytridiomycetes</taxon>
        <taxon>Chytridiomycetes incertae sedis</taxon>
        <taxon>Blyttiomyces</taxon>
    </lineage>
</organism>
<keyword evidence="2" id="KW-1185">Reference proteome</keyword>
<name>A0A4P9VTE1_9FUNG</name>
<sequence length="102" mass="11792">MRTVWWDYGWPILYGQCALLAYMNREAFVSDGARMFLVAAYLIASVASEMRYTQEEVDALLAKKDEVIQKKDKVIKEKVAEIQGLRAQIRLIHNLTNESFYG</sequence>
<protein>
    <submittedName>
        <fullName evidence="1">Uncharacterized protein</fullName>
    </submittedName>
</protein>
<proteinExistence type="predicted"/>
<evidence type="ECO:0000313" key="2">
    <source>
        <dbReference type="Proteomes" id="UP000269721"/>
    </source>
</evidence>
<accession>A0A4P9VTE1</accession>
<evidence type="ECO:0000313" key="1">
    <source>
        <dbReference type="EMBL" id="RKO82779.1"/>
    </source>
</evidence>
<dbReference type="EMBL" id="ML002102">
    <property type="protein sequence ID" value="RKO82779.1"/>
    <property type="molecule type" value="Genomic_DNA"/>
</dbReference>
<dbReference type="Proteomes" id="UP000269721">
    <property type="component" value="Unassembled WGS sequence"/>
</dbReference>
<gene>
    <name evidence="1" type="ORF">BDK51DRAFT_50622</name>
</gene>
<dbReference type="AlphaFoldDB" id="A0A4P9VTE1"/>
<reference evidence="2" key="1">
    <citation type="journal article" date="2018" name="Nat. Microbiol.">
        <title>Leveraging single-cell genomics to expand the fungal tree of life.</title>
        <authorList>
            <person name="Ahrendt S.R."/>
            <person name="Quandt C.A."/>
            <person name="Ciobanu D."/>
            <person name="Clum A."/>
            <person name="Salamov A."/>
            <person name="Andreopoulos B."/>
            <person name="Cheng J.F."/>
            <person name="Woyke T."/>
            <person name="Pelin A."/>
            <person name="Henrissat B."/>
            <person name="Reynolds N.K."/>
            <person name="Benny G.L."/>
            <person name="Smith M.E."/>
            <person name="James T.Y."/>
            <person name="Grigoriev I.V."/>
        </authorList>
    </citation>
    <scope>NUCLEOTIDE SEQUENCE [LARGE SCALE GENOMIC DNA]</scope>
</reference>